<dbReference type="SMART" id="SM00320">
    <property type="entry name" value="WD40"/>
    <property type="match status" value="6"/>
</dbReference>
<evidence type="ECO:0008006" key="13">
    <source>
        <dbReference type="Google" id="ProtNLM"/>
    </source>
</evidence>
<dbReference type="InterPro" id="IPR036322">
    <property type="entry name" value="WD40_repeat_dom_sf"/>
</dbReference>
<keyword evidence="3 9" id="KW-0853">WD repeat</keyword>
<keyword evidence="4" id="KW-0677">Repeat</keyword>
<dbReference type="InterPro" id="IPR031120">
    <property type="entry name" value="HIR1-like"/>
</dbReference>
<evidence type="ECO:0000256" key="1">
    <source>
        <dbReference type="ARBA" id="ARBA00004123"/>
    </source>
</evidence>
<proteinExistence type="inferred from homology"/>
<feature type="repeat" description="WD" evidence="9">
    <location>
        <begin position="558"/>
        <end position="589"/>
    </location>
</feature>
<keyword evidence="6" id="KW-0805">Transcription regulation</keyword>
<evidence type="ECO:0000256" key="8">
    <source>
        <dbReference type="ARBA" id="ARBA00023242"/>
    </source>
</evidence>
<dbReference type="SUPFAM" id="SSF69322">
    <property type="entry name" value="Tricorn protease domain 2"/>
    <property type="match status" value="1"/>
</dbReference>
<evidence type="ECO:0000256" key="3">
    <source>
        <dbReference type="ARBA" id="ARBA00022574"/>
    </source>
</evidence>
<comment type="subcellular location">
    <subcellularLocation>
        <location evidence="1">Nucleus</location>
    </subcellularLocation>
</comment>
<dbReference type="FunFam" id="2.130.10.10:FF:001044">
    <property type="entry name" value="Protein HIRA"/>
    <property type="match status" value="1"/>
</dbReference>
<feature type="domain" description="CAF1B/HIR1 beta-propeller" evidence="11">
    <location>
        <begin position="388"/>
        <end position="595"/>
    </location>
</feature>
<dbReference type="FunFam" id="2.130.10.10:FF:001071">
    <property type="entry name" value="Protein HIRA"/>
    <property type="match status" value="1"/>
</dbReference>
<evidence type="ECO:0000256" key="5">
    <source>
        <dbReference type="ARBA" id="ARBA00022853"/>
    </source>
</evidence>
<evidence type="ECO:0000256" key="6">
    <source>
        <dbReference type="ARBA" id="ARBA00023015"/>
    </source>
</evidence>
<evidence type="ECO:0000256" key="7">
    <source>
        <dbReference type="ARBA" id="ARBA00023163"/>
    </source>
</evidence>
<gene>
    <name evidence="12" type="ORF">TDIB3V08_LOCUS10003</name>
</gene>
<dbReference type="GO" id="GO:0006338">
    <property type="term" value="P:chromatin remodeling"/>
    <property type="evidence" value="ECO:0007669"/>
    <property type="project" value="InterPro"/>
</dbReference>
<dbReference type="GO" id="GO:0031491">
    <property type="term" value="F:nucleosome binding"/>
    <property type="evidence" value="ECO:0007669"/>
    <property type="project" value="TreeGrafter"/>
</dbReference>
<protein>
    <recommendedName>
        <fullName evidence="13">Protein HIRA</fullName>
    </recommendedName>
</protein>
<reference evidence="12" key="1">
    <citation type="submission" date="2020-11" db="EMBL/GenBank/DDBJ databases">
        <authorList>
            <person name="Tran Van P."/>
        </authorList>
    </citation>
    <scope>NUCLEOTIDE SEQUENCE</scope>
</reference>
<dbReference type="Pfam" id="PF00400">
    <property type="entry name" value="WD40"/>
    <property type="match status" value="1"/>
</dbReference>
<dbReference type="Pfam" id="PF09453">
    <property type="entry name" value="HIRA_B"/>
    <property type="match status" value="1"/>
</dbReference>
<feature type="repeat" description="WD" evidence="9">
    <location>
        <begin position="515"/>
        <end position="547"/>
    </location>
</feature>
<dbReference type="EMBL" id="OA571222">
    <property type="protein sequence ID" value="CAD7203838.1"/>
    <property type="molecule type" value="Genomic_DNA"/>
</dbReference>
<accession>A0A7R8VUN3</accession>
<dbReference type="GO" id="GO:0000785">
    <property type="term" value="C:chromatin"/>
    <property type="evidence" value="ECO:0007669"/>
    <property type="project" value="TreeGrafter"/>
</dbReference>
<evidence type="ECO:0000256" key="2">
    <source>
        <dbReference type="ARBA" id="ARBA00007306"/>
    </source>
</evidence>
<evidence type="ECO:0000259" key="11">
    <source>
        <dbReference type="Pfam" id="PF24105"/>
    </source>
</evidence>
<dbReference type="InterPro" id="IPR001680">
    <property type="entry name" value="WD40_rpt"/>
</dbReference>
<dbReference type="InterPro" id="IPR011494">
    <property type="entry name" value="HIRA-like_C"/>
</dbReference>
<dbReference type="Gene3D" id="2.130.10.10">
    <property type="entry name" value="YVTN repeat-like/Quinoprotein amine dehydrogenase"/>
    <property type="match status" value="2"/>
</dbReference>
<evidence type="ECO:0000256" key="4">
    <source>
        <dbReference type="ARBA" id="ARBA00022737"/>
    </source>
</evidence>
<dbReference type="GO" id="GO:0000417">
    <property type="term" value="C:HIR complex"/>
    <property type="evidence" value="ECO:0007669"/>
    <property type="project" value="TreeGrafter"/>
</dbReference>
<dbReference type="PANTHER" id="PTHR13831">
    <property type="entry name" value="MEMBER OF THE HIR1 FAMILY OF WD-REPEAT PROTEINS"/>
    <property type="match status" value="1"/>
</dbReference>
<dbReference type="PROSITE" id="PS50294">
    <property type="entry name" value="WD_REPEATS_REGION"/>
    <property type="match status" value="3"/>
</dbReference>
<organism evidence="12">
    <name type="scientific">Timema douglasi</name>
    <name type="common">Walking stick</name>
    <dbReference type="NCBI Taxonomy" id="61478"/>
    <lineage>
        <taxon>Eukaryota</taxon>
        <taxon>Metazoa</taxon>
        <taxon>Ecdysozoa</taxon>
        <taxon>Arthropoda</taxon>
        <taxon>Hexapoda</taxon>
        <taxon>Insecta</taxon>
        <taxon>Pterygota</taxon>
        <taxon>Neoptera</taxon>
        <taxon>Polyneoptera</taxon>
        <taxon>Phasmatodea</taxon>
        <taxon>Timematodea</taxon>
        <taxon>Timematoidea</taxon>
        <taxon>Timematidae</taxon>
        <taxon>Timema</taxon>
    </lineage>
</organism>
<dbReference type="GO" id="GO:0006355">
    <property type="term" value="P:regulation of DNA-templated transcription"/>
    <property type="evidence" value="ECO:0007669"/>
    <property type="project" value="InterPro"/>
</dbReference>
<dbReference type="GO" id="GO:0006351">
    <property type="term" value="P:DNA-templated transcription"/>
    <property type="evidence" value="ECO:0007669"/>
    <property type="project" value="InterPro"/>
</dbReference>
<evidence type="ECO:0000313" key="12">
    <source>
        <dbReference type="EMBL" id="CAD7203838.1"/>
    </source>
</evidence>
<evidence type="ECO:0000259" key="10">
    <source>
        <dbReference type="Pfam" id="PF07569"/>
    </source>
</evidence>
<keyword evidence="8" id="KW-0539">Nucleus</keyword>
<dbReference type="PROSITE" id="PS50082">
    <property type="entry name" value="WD_REPEATS_2"/>
    <property type="match status" value="3"/>
</dbReference>
<dbReference type="PANTHER" id="PTHR13831:SF0">
    <property type="entry name" value="PROTEIN HIRA"/>
    <property type="match status" value="1"/>
</dbReference>
<dbReference type="Pfam" id="PF07569">
    <property type="entry name" value="Hira"/>
    <property type="match status" value="1"/>
</dbReference>
<name>A0A7R8VUN3_TIMDO</name>
<comment type="similarity">
    <text evidence="2">Belongs to the WD repeat HIR1 family.</text>
</comment>
<dbReference type="InterPro" id="IPR055410">
    <property type="entry name" value="Beta-prop_CAF1B_HIR1"/>
</dbReference>
<dbReference type="GO" id="GO:0005634">
    <property type="term" value="C:nucleus"/>
    <property type="evidence" value="ECO:0007669"/>
    <property type="project" value="UniProtKB-SubCell"/>
</dbReference>
<keyword evidence="7" id="KW-0804">Transcription</keyword>
<feature type="domain" description="Protein HIRA-like C-terminal" evidence="10">
    <location>
        <begin position="957"/>
        <end position="1151"/>
    </location>
</feature>
<dbReference type="CDD" id="cd00200">
    <property type="entry name" value="WD40"/>
    <property type="match status" value="1"/>
</dbReference>
<evidence type="ECO:0000256" key="9">
    <source>
        <dbReference type="PROSITE-ProRule" id="PRU00221"/>
    </source>
</evidence>
<keyword evidence="5" id="KW-0156">Chromatin regulator</keyword>
<dbReference type="SUPFAM" id="SSF50978">
    <property type="entry name" value="WD40 repeat-like"/>
    <property type="match status" value="1"/>
</dbReference>
<feature type="repeat" description="WD" evidence="9">
    <location>
        <begin position="454"/>
        <end position="495"/>
    </location>
</feature>
<sequence>MNHQLLSHTLGEVREAQAAPISSTPSPLYFFFKAMFRNNNTYSLAKLATPVEGEDSRPLTDTTPIYTRSAVARDSVLGSRLMSPGVPSASVWTGVSSRERDTVKNEMETRFGRLREEMNQRLSSLPTISEGNVIQLPRSSELIDLEGSCTVVKPSPYDGQAMLRVPTLVVLQNLSEPTRLDYDALTSALEQRFGDKHLRHLYHAHWPLKIVLLVHVILIAVGAFLDAISDSEIQQTVFEICERPWPEHWKWSRPKLLQGPRGVWYGTHVWKKEIWVPVTLHVALTLIRRPNWNVGTNKVGHLLESTGKLLMASLKERRPADSTQNAPTVIFSVRSLGSEEEWKECWMEKHAGWLWTRVPTSHWSDPISPSYFIGNNEPITLFKDVVSMKLLKPHWVTHDGVPIFSIDIHPDGSRFATGGQGKDSGGRIVIWNMGPVISEEAEKNESHPKMLCQMDNHLACVNCVRWNSSGKFLASGGDDKLIMIWKISQSQTGSSSVFGSGGKVNVETWRCNFILRGHGGDVLDLAWSPHDAWLASCSVDNTVIVWNALKMPEMIAILKGHTGLVKGVVWDPIGKYIASQSDDKTLRIWRTADWKQDAVIHEPFEECGGTTHVLRLSWSPDGLYLVSAHAMNGGGPTAQIVEREGWRQDKDFVGHRKAVTCVRFNSNILQKSYKSSTKPQQYCCCAIGSRDRSLSVWLTSLKRPLIVIHDLFNNSVLDMSWSFSNHRLMACSWDGTVAYIEFSEEELGKCLTIEEKNTLHERMYGKNLSASLCQTSVVECSDLIGTTIKSEILVLSKTTNHSDHVDKPVVPTSPMKGPINKQIETRTSDGKRRITPMYIPPAPDSIDVPVPFGSASSQPTFSSSSEPKSRILIEKRDDIVKPNVTIKTSYTSPQKVVLRTDYQLPNKNSKDKGSSLESPTLWEAALGGKACIVGANKNFVAVACKDATLHIINTNNGCRILPPIVLSSSTSRLSINSKQHVMVLTSNGEVSVWDILENKVLVKNELIPTVHTNLSKNISIDSFSITEKGIPMLSLSNGNAFFFSPNLSSWLEIGNHEDSLQHSLTHSGIKTLPTQNITQFPLTSLHSYFQTPMSGHFFHNSSLTTIMHFEQLLSVCLVLDSKAEYHHCLLLFVKFLVQEGLEQRLRVICDDFLGPIHSLDSQSHVWVKTILGFPKHTLLKEVLEIVKANLKLQRLYMEYTDQLMMIEACKQTIPIERLPYVGEDSANIFGFTVSCGQHHELSSLLSQFSRLKRYLFIQVAPHLSSRDPLLRRQNWMHWGLNPGLENLTTIPQRLLGINYLITLWH</sequence>
<dbReference type="Pfam" id="PF24105">
    <property type="entry name" value="Beta-prop_CAF1B_HIR1"/>
    <property type="match status" value="1"/>
</dbReference>
<dbReference type="InterPro" id="IPR019015">
    <property type="entry name" value="HIRA_B_motif"/>
</dbReference>
<dbReference type="InterPro" id="IPR015943">
    <property type="entry name" value="WD40/YVTN_repeat-like_dom_sf"/>
</dbReference>